<dbReference type="PRINTS" id="PR00723">
    <property type="entry name" value="SUBTILISIN"/>
</dbReference>
<organism evidence="9 10">
    <name type="scientific">Dorea hominis</name>
    <dbReference type="NCBI Taxonomy" id="2763040"/>
    <lineage>
        <taxon>Bacteria</taxon>
        <taxon>Bacillati</taxon>
        <taxon>Bacillota</taxon>
        <taxon>Clostridia</taxon>
        <taxon>Lachnospirales</taxon>
        <taxon>Lachnospiraceae</taxon>
        <taxon>Dorea</taxon>
    </lineage>
</organism>
<evidence type="ECO:0000256" key="2">
    <source>
        <dbReference type="ARBA" id="ARBA00022670"/>
    </source>
</evidence>
<accession>A0ABR7EWB6</accession>
<evidence type="ECO:0000313" key="10">
    <source>
        <dbReference type="Proteomes" id="UP000647235"/>
    </source>
</evidence>
<proteinExistence type="inferred from homology"/>
<dbReference type="InterPro" id="IPR036852">
    <property type="entry name" value="Peptidase_S8/S53_dom_sf"/>
</dbReference>
<comment type="similarity">
    <text evidence="1 5 6">Belongs to the peptidase S8 family.</text>
</comment>
<dbReference type="CDD" id="cd07478">
    <property type="entry name" value="Peptidases_S8_CspA-like"/>
    <property type="match status" value="1"/>
</dbReference>
<evidence type="ECO:0000256" key="3">
    <source>
        <dbReference type="ARBA" id="ARBA00022801"/>
    </source>
</evidence>
<dbReference type="PANTHER" id="PTHR43806">
    <property type="entry name" value="PEPTIDASE S8"/>
    <property type="match status" value="1"/>
</dbReference>
<evidence type="ECO:0000259" key="7">
    <source>
        <dbReference type="Pfam" id="PF00082"/>
    </source>
</evidence>
<dbReference type="PROSITE" id="PS51892">
    <property type="entry name" value="SUBTILASE"/>
    <property type="match status" value="1"/>
</dbReference>
<feature type="domain" description="Csp protease B prodomain" evidence="8">
    <location>
        <begin position="4"/>
        <end position="91"/>
    </location>
</feature>
<dbReference type="InterPro" id="IPR050131">
    <property type="entry name" value="Peptidase_S8_subtilisin-like"/>
</dbReference>
<dbReference type="InterPro" id="IPR015500">
    <property type="entry name" value="Peptidase_S8_subtilisin-rel"/>
</dbReference>
<dbReference type="PROSITE" id="PS00136">
    <property type="entry name" value="SUBTILASE_ASP"/>
    <property type="match status" value="1"/>
</dbReference>
<dbReference type="PROSITE" id="PS00137">
    <property type="entry name" value="SUBTILASE_HIS"/>
    <property type="match status" value="1"/>
</dbReference>
<sequence>MTSQKLENLLNLALDSTEEERKRSRNLDVGYDRLEREWDLIVKYSGNLGRVRNIAVRVTELQNEYAVIRIAESKIEDLTEITEVEYVEKPKRLFFQVANGKRVSCINEVQDTRFSLFGQGILIGIIDSGIDYANADFRDADGNTRIRFLWDQSLNPEPGESAPKGYEIGVEYTSEQIDEALQENSVTERMKRVRSRDVSGHGTAVTGVAAGNGRNSNGRYAGVATESELLVVKLGTPDVEGFPRTTELMLALDYVIRKALELRMPVAVNLSFGNTYGSHDGTSLVERYIDDMSNMWKSVICVGTGNEAASAGHTSGMLQENTETVIELAVQENQPALNVQIWKEYADVVEISVIAPSGLRSTQIAEILGTQRFTLGQTELLIYYGKPSPYSTAQEIYIDFLPVNRFVGSGVWKIIIQPVKIVNGLYELWLSGDIMLNRGTGFLKPEATTTLTIPSTAGRVISVGAYNGTTFSYADFSGRGPLRRGGGIVEKPDLVAPGVDVTTVTTGGGYAAFTGTSFATPFVTGAAALLMEWGIVKGNDPYLYGEKVKAYLRRGAKPLPGYEERPNAESGYGEDVIIRLH</sequence>
<feature type="active site" description="Charge relay system" evidence="5">
    <location>
        <position position="127"/>
    </location>
</feature>
<evidence type="ECO:0000256" key="5">
    <source>
        <dbReference type="PROSITE-ProRule" id="PRU01240"/>
    </source>
</evidence>
<evidence type="ECO:0000256" key="1">
    <source>
        <dbReference type="ARBA" id="ARBA00011073"/>
    </source>
</evidence>
<reference evidence="9 10" key="1">
    <citation type="submission" date="2020-08" db="EMBL/GenBank/DDBJ databases">
        <title>Genome public.</title>
        <authorList>
            <person name="Liu C."/>
            <person name="Sun Q."/>
        </authorList>
    </citation>
    <scope>NUCLEOTIDE SEQUENCE [LARGE SCALE GENOMIC DNA]</scope>
    <source>
        <strain evidence="9 10">NSJ-36</strain>
    </source>
</reference>
<dbReference type="InterPro" id="IPR023828">
    <property type="entry name" value="Peptidase_S8_Ser-AS"/>
</dbReference>
<dbReference type="EMBL" id="JACOOY010000013">
    <property type="protein sequence ID" value="MBC5665645.1"/>
    <property type="molecule type" value="Genomic_DNA"/>
</dbReference>
<comment type="caution">
    <text evidence="9">The sequence shown here is derived from an EMBL/GenBank/DDBJ whole genome shotgun (WGS) entry which is preliminary data.</text>
</comment>
<evidence type="ECO:0000256" key="4">
    <source>
        <dbReference type="ARBA" id="ARBA00022825"/>
    </source>
</evidence>
<dbReference type="PIRSF" id="PIRSF037894">
    <property type="entry name" value="Subtilisin_rel_CspABC"/>
    <property type="match status" value="1"/>
</dbReference>
<keyword evidence="4 5" id="KW-0720">Serine protease</keyword>
<dbReference type="Proteomes" id="UP000647235">
    <property type="component" value="Unassembled WGS sequence"/>
</dbReference>
<keyword evidence="10" id="KW-1185">Reference proteome</keyword>
<protein>
    <submittedName>
        <fullName evidence="9">S8 family peptidase</fullName>
    </submittedName>
</protein>
<feature type="active site" description="Charge relay system" evidence="5">
    <location>
        <position position="517"/>
    </location>
</feature>
<dbReference type="Pfam" id="PF18425">
    <property type="entry name" value="CspB_prodomain"/>
    <property type="match status" value="1"/>
</dbReference>
<keyword evidence="3 5" id="KW-0378">Hydrolase</keyword>
<name>A0ABR7EWB6_9FIRM</name>
<dbReference type="InterPro" id="IPR041365">
    <property type="entry name" value="CspB_prodomain"/>
</dbReference>
<keyword evidence="2 5" id="KW-0645">Protease</keyword>
<dbReference type="PANTHER" id="PTHR43806:SF11">
    <property type="entry name" value="CEREVISIN-RELATED"/>
    <property type="match status" value="1"/>
</dbReference>
<dbReference type="SUPFAM" id="SSF52743">
    <property type="entry name" value="Subtilisin-like"/>
    <property type="match status" value="1"/>
</dbReference>
<evidence type="ECO:0000259" key="8">
    <source>
        <dbReference type="Pfam" id="PF18425"/>
    </source>
</evidence>
<evidence type="ECO:0000256" key="6">
    <source>
        <dbReference type="RuleBase" id="RU003355"/>
    </source>
</evidence>
<feature type="domain" description="Peptidase S8/S53" evidence="7">
    <location>
        <begin position="118"/>
        <end position="311"/>
    </location>
</feature>
<dbReference type="Gene3D" id="3.30.70.2980">
    <property type="match status" value="1"/>
</dbReference>
<dbReference type="InterPro" id="IPR034045">
    <property type="entry name" value="Pep_S8_CspA-like"/>
</dbReference>
<dbReference type="InterPro" id="IPR017310">
    <property type="entry name" value="Pept_S8A_subtilisin_clostridia"/>
</dbReference>
<dbReference type="RefSeq" id="WP_186855958.1">
    <property type="nucleotide sequence ID" value="NZ_JACOOY010000013.1"/>
</dbReference>
<dbReference type="InterPro" id="IPR000209">
    <property type="entry name" value="Peptidase_S8/S53_dom"/>
</dbReference>
<dbReference type="Gene3D" id="2.60.120.1290">
    <property type="match status" value="1"/>
</dbReference>
<dbReference type="Pfam" id="PF00082">
    <property type="entry name" value="Peptidase_S8"/>
    <property type="match status" value="2"/>
</dbReference>
<feature type="domain" description="Peptidase S8/S53" evidence="7">
    <location>
        <begin position="445"/>
        <end position="573"/>
    </location>
</feature>
<gene>
    <name evidence="9" type="ORF">H8S07_10255</name>
</gene>
<dbReference type="InterPro" id="IPR023827">
    <property type="entry name" value="Peptidase_S8_Asp-AS"/>
</dbReference>
<dbReference type="Gene3D" id="3.40.50.200">
    <property type="entry name" value="Peptidase S8/S53 domain"/>
    <property type="match status" value="1"/>
</dbReference>
<feature type="active site" description="Charge relay system" evidence="5">
    <location>
        <position position="201"/>
    </location>
</feature>
<dbReference type="PROSITE" id="PS00138">
    <property type="entry name" value="SUBTILASE_SER"/>
    <property type="match status" value="1"/>
</dbReference>
<evidence type="ECO:0000313" key="9">
    <source>
        <dbReference type="EMBL" id="MBC5665645.1"/>
    </source>
</evidence>
<dbReference type="InterPro" id="IPR022398">
    <property type="entry name" value="Peptidase_S8_His-AS"/>
</dbReference>